<dbReference type="RefSeq" id="WP_331789838.1">
    <property type="nucleotide sequence ID" value="NZ_JAVFKM010000034.1"/>
</dbReference>
<organism evidence="1 2">
    <name type="scientific">Streptomyces chrestomyceticus</name>
    <dbReference type="NCBI Taxonomy" id="68185"/>
    <lineage>
        <taxon>Bacteria</taxon>
        <taxon>Bacillati</taxon>
        <taxon>Actinomycetota</taxon>
        <taxon>Actinomycetes</taxon>
        <taxon>Kitasatosporales</taxon>
        <taxon>Streptomycetaceae</taxon>
        <taxon>Streptomyces</taxon>
    </lineage>
</organism>
<dbReference type="Proteomes" id="UP001348265">
    <property type="component" value="Unassembled WGS sequence"/>
</dbReference>
<name>A0ABU7X642_9ACTN</name>
<evidence type="ECO:0000313" key="1">
    <source>
        <dbReference type="EMBL" id="MEF3118927.1"/>
    </source>
</evidence>
<protein>
    <submittedName>
        <fullName evidence="1">Uncharacterized protein</fullName>
    </submittedName>
</protein>
<proteinExistence type="predicted"/>
<sequence length="190" mass="19732">MQLGVPRGDGRAQGLLGLAGRHGLAALGGRVGVLGDLALQAGQRLGIAPIEADLDVEQLLAHLRQPFGDGGDVVRRGLVSVDVAELPGELAGADRLPRPHPGGVRRTAGLALRHAPGRPLSGDLGDVRRDLLLGAASPQPLQAARVLLRLQVIAQAPLPVIRFLGCVGRPGELLGCLLGLRLRLVQKGLR</sequence>
<accession>A0ABU7X642</accession>
<gene>
    <name evidence="1" type="ORF">RB636_37840</name>
</gene>
<dbReference type="EMBL" id="JAVFKM010000034">
    <property type="protein sequence ID" value="MEF3118927.1"/>
    <property type="molecule type" value="Genomic_DNA"/>
</dbReference>
<comment type="caution">
    <text evidence="1">The sequence shown here is derived from an EMBL/GenBank/DDBJ whole genome shotgun (WGS) entry which is preliminary data.</text>
</comment>
<reference evidence="1 2" key="1">
    <citation type="submission" date="2023-08" db="EMBL/GenBank/DDBJ databases">
        <authorList>
            <person name="Sharma P."/>
            <person name="Verma V."/>
            <person name="Mohan M.K."/>
            <person name="Dubey A.K."/>
        </authorList>
    </citation>
    <scope>NUCLEOTIDE SEQUENCE [LARGE SCALE GENOMIC DNA]</scope>
    <source>
        <strain evidence="1 2">ADP4</strain>
    </source>
</reference>
<evidence type="ECO:0000313" key="2">
    <source>
        <dbReference type="Proteomes" id="UP001348265"/>
    </source>
</evidence>
<keyword evidence="2" id="KW-1185">Reference proteome</keyword>